<dbReference type="PROSITE" id="PS51755">
    <property type="entry name" value="OMPR_PHOB"/>
    <property type="match status" value="1"/>
</dbReference>
<dbReference type="AlphaFoldDB" id="Q8XJ36"/>
<evidence type="ECO:0000256" key="5">
    <source>
        <dbReference type="ARBA" id="ARBA00023125"/>
    </source>
</evidence>
<evidence type="ECO:0000256" key="1">
    <source>
        <dbReference type="ARBA" id="ARBA00018672"/>
    </source>
</evidence>
<evidence type="ECO:0000256" key="2">
    <source>
        <dbReference type="ARBA" id="ARBA00022553"/>
    </source>
</evidence>
<name>Q8XJ36_CLOPE</name>
<keyword evidence="6" id="KW-0804">Transcription</keyword>
<dbReference type="InterPro" id="IPR011006">
    <property type="entry name" value="CheY-like_superfamily"/>
</dbReference>
<dbReference type="Gene3D" id="6.10.250.690">
    <property type="match status" value="1"/>
</dbReference>
<dbReference type="GO" id="GO:0000156">
    <property type="term" value="F:phosphorelay response regulator activity"/>
    <property type="evidence" value="ECO:0007669"/>
    <property type="project" value="TreeGrafter"/>
</dbReference>
<keyword evidence="3" id="KW-0902">Two-component regulatory system</keyword>
<dbReference type="GO" id="GO:0005829">
    <property type="term" value="C:cytosol"/>
    <property type="evidence" value="ECO:0007669"/>
    <property type="project" value="TreeGrafter"/>
</dbReference>
<dbReference type="FunFam" id="1.10.10.10:FF:000018">
    <property type="entry name" value="DNA-binding response regulator ResD"/>
    <property type="match status" value="1"/>
</dbReference>
<dbReference type="CDD" id="cd17574">
    <property type="entry name" value="REC_OmpR"/>
    <property type="match status" value="1"/>
</dbReference>
<feature type="modified residue" description="4-aspartylphosphate" evidence="8">
    <location>
        <position position="95"/>
    </location>
</feature>
<dbReference type="GO" id="GO:0006355">
    <property type="term" value="P:regulation of DNA-templated transcription"/>
    <property type="evidence" value="ECO:0007669"/>
    <property type="project" value="InterPro"/>
</dbReference>
<dbReference type="SUPFAM" id="SSF46894">
    <property type="entry name" value="C-terminal effector domain of the bipartite response regulators"/>
    <property type="match status" value="1"/>
</dbReference>
<dbReference type="Gene3D" id="3.40.50.2300">
    <property type="match status" value="1"/>
</dbReference>
<evidence type="ECO:0000256" key="3">
    <source>
        <dbReference type="ARBA" id="ARBA00023012"/>
    </source>
</evidence>
<dbReference type="Proteomes" id="UP000000818">
    <property type="component" value="Chromosome"/>
</dbReference>
<evidence type="ECO:0000256" key="9">
    <source>
        <dbReference type="PROSITE-ProRule" id="PRU01091"/>
    </source>
</evidence>
<evidence type="ECO:0000256" key="6">
    <source>
        <dbReference type="ARBA" id="ARBA00023163"/>
    </source>
</evidence>
<reference evidence="12 13" key="1">
    <citation type="journal article" date="2002" name="Proc. Natl. Acad. Sci. U.S.A.">
        <title>Complete genome sequence of Clostridium perfringens, an anaerobic flesh-eater.</title>
        <authorList>
            <person name="Shimizu T."/>
            <person name="Ohtani K."/>
            <person name="Hirakawa H."/>
            <person name="Ohshima K."/>
            <person name="Yamashita A."/>
            <person name="Shiba T."/>
            <person name="Ogasawara N."/>
            <person name="Hattori M."/>
            <person name="Kuhara S."/>
            <person name="Hayashi H."/>
        </authorList>
    </citation>
    <scope>NUCLEOTIDE SEQUENCE [LARGE SCALE GENOMIC DNA]</scope>
    <source>
        <strain evidence="13">13 / Type A</strain>
    </source>
</reference>
<comment type="function">
    <text evidence="7">May play the central regulatory role in sporulation. It may be an element of the effector pathway responsible for the activation of sporulation genes in response to nutritional stress. Spo0A may act in concert with spo0H (a sigma factor) to control the expression of some genes that are critical to the sporulation process.</text>
</comment>
<protein>
    <recommendedName>
        <fullName evidence="1">Stage 0 sporulation protein A homolog</fullName>
    </recommendedName>
</protein>
<dbReference type="Pfam" id="PF00072">
    <property type="entry name" value="Response_reg"/>
    <property type="match status" value="1"/>
</dbReference>
<dbReference type="Gene3D" id="1.10.10.10">
    <property type="entry name" value="Winged helix-like DNA-binding domain superfamily/Winged helix DNA-binding domain"/>
    <property type="match status" value="1"/>
</dbReference>
<evidence type="ECO:0000313" key="13">
    <source>
        <dbReference type="Proteomes" id="UP000000818"/>
    </source>
</evidence>
<feature type="DNA-binding region" description="OmpR/PhoB-type" evidence="9">
    <location>
        <begin position="168"/>
        <end position="264"/>
    </location>
</feature>
<dbReference type="HOGENOM" id="CLU_000445_30_4_9"/>
<dbReference type="Pfam" id="PF00486">
    <property type="entry name" value="Trans_reg_C"/>
    <property type="match status" value="1"/>
</dbReference>
<dbReference type="KEGG" id="cpe:CPE1925"/>
<evidence type="ECO:0000259" key="10">
    <source>
        <dbReference type="PROSITE" id="PS50110"/>
    </source>
</evidence>
<keyword evidence="2 8" id="KW-0597">Phosphoprotein</keyword>
<dbReference type="GO" id="GO:0000976">
    <property type="term" value="F:transcription cis-regulatory region binding"/>
    <property type="evidence" value="ECO:0007669"/>
    <property type="project" value="TreeGrafter"/>
</dbReference>
<sequence>MVFSSNVHLFIKNSPKIIYINLSFHCIILSKLKQYFLKVGGYMNKTVLIVEDEIRIRFLVRDYFKKEGFNVLEASDGEEALRIFSENIVDLAILDIMMPKLDGLAVCRNIREVSNTPIILLTAKSQEEDKLLGYELGADDYMTKPFSPKVLLAKAKALLRRTGTLNDKNILDFNGLTINKLSHEVKLNGEELLLSPKEYDLLIYLSSNEGIALSRDRILDNVWGYDYFGDIRTVDTNIKRLREKLLDKANYIATVRGSGYKFEVK</sequence>
<dbReference type="EMBL" id="BA000016">
    <property type="protein sequence ID" value="BAB81631.1"/>
    <property type="molecule type" value="Genomic_DNA"/>
</dbReference>
<dbReference type="STRING" id="195102.gene:10491194"/>
<dbReference type="SMART" id="SM00862">
    <property type="entry name" value="Trans_reg_C"/>
    <property type="match status" value="1"/>
</dbReference>
<gene>
    <name evidence="12" type="ordered locus">CPE1925</name>
</gene>
<dbReference type="InterPro" id="IPR039420">
    <property type="entry name" value="WalR-like"/>
</dbReference>
<organism evidence="12 13">
    <name type="scientific">Clostridium perfringens (strain 13 / Type A)</name>
    <dbReference type="NCBI Taxonomy" id="195102"/>
    <lineage>
        <taxon>Bacteria</taxon>
        <taxon>Bacillati</taxon>
        <taxon>Bacillota</taxon>
        <taxon>Clostridia</taxon>
        <taxon>Eubacteriales</taxon>
        <taxon>Clostridiaceae</taxon>
        <taxon>Clostridium</taxon>
    </lineage>
</organism>
<dbReference type="GO" id="GO:0032993">
    <property type="term" value="C:protein-DNA complex"/>
    <property type="evidence" value="ECO:0007669"/>
    <property type="project" value="TreeGrafter"/>
</dbReference>
<proteinExistence type="predicted"/>
<evidence type="ECO:0000256" key="7">
    <source>
        <dbReference type="ARBA" id="ARBA00024867"/>
    </source>
</evidence>
<dbReference type="SMART" id="SM00448">
    <property type="entry name" value="REC"/>
    <property type="match status" value="1"/>
</dbReference>
<keyword evidence="4" id="KW-0805">Transcription regulation</keyword>
<feature type="domain" description="OmpR/PhoB-type" evidence="11">
    <location>
        <begin position="168"/>
        <end position="264"/>
    </location>
</feature>
<keyword evidence="5 9" id="KW-0238">DNA-binding</keyword>
<dbReference type="CDD" id="cd00383">
    <property type="entry name" value="trans_reg_C"/>
    <property type="match status" value="1"/>
</dbReference>
<dbReference type="InterPro" id="IPR016032">
    <property type="entry name" value="Sig_transdc_resp-reg_C-effctor"/>
</dbReference>
<evidence type="ECO:0000259" key="11">
    <source>
        <dbReference type="PROSITE" id="PS51755"/>
    </source>
</evidence>
<dbReference type="SUPFAM" id="SSF52172">
    <property type="entry name" value="CheY-like"/>
    <property type="match status" value="1"/>
</dbReference>
<dbReference type="FunFam" id="3.40.50.2300:FF:000001">
    <property type="entry name" value="DNA-binding response regulator PhoB"/>
    <property type="match status" value="1"/>
</dbReference>
<dbReference type="PANTHER" id="PTHR48111:SF73">
    <property type="entry name" value="ALKALINE PHOSPHATASE SYNTHESIS TRANSCRIPTIONAL REGULATORY PROTEIN PHOP"/>
    <property type="match status" value="1"/>
</dbReference>
<dbReference type="InterPro" id="IPR036388">
    <property type="entry name" value="WH-like_DNA-bd_sf"/>
</dbReference>
<dbReference type="InterPro" id="IPR001867">
    <property type="entry name" value="OmpR/PhoB-type_DNA-bd"/>
</dbReference>
<dbReference type="InterPro" id="IPR001789">
    <property type="entry name" value="Sig_transdc_resp-reg_receiver"/>
</dbReference>
<accession>Q8XJ36</accession>
<evidence type="ECO:0000256" key="4">
    <source>
        <dbReference type="ARBA" id="ARBA00023015"/>
    </source>
</evidence>
<evidence type="ECO:0000313" key="12">
    <source>
        <dbReference type="EMBL" id="BAB81631.1"/>
    </source>
</evidence>
<dbReference type="PANTHER" id="PTHR48111">
    <property type="entry name" value="REGULATOR OF RPOS"/>
    <property type="match status" value="1"/>
</dbReference>
<feature type="domain" description="Response regulatory" evidence="10">
    <location>
        <begin position="46"/>
        <end position="159"/>
    </location>
</feature>
<evidence type="ECO:0000256" key="8">
    <source>
        <dbReference type="PROSITE-ProRule" id="PRU00169"/>
    </source>
</evidence>
<dbReference type="PROSITE" id="PS50110">
    <property type="entry name" value="RESPONSE_REGULATORY"/>
    <property type="match status" value="1"/>
</dbReference>